<dbReference type="Pfam" id="PF00572">
    <property type="entry name" value="Ribosomal_L13"/>
    <property type="match status" value="1"/>
</dbReference>
<dbReference type="NCBIfam" id="TIGR01066">
    <property type="entry name" value="rplM_bact"/>
    <property type="match status" value="1"/>
</dbReference>
<dbReference type="GO" id="GO:0017148">
    <property type="term" value="P:negative regulation of translation"/>
    <property type="evidence" value="ECO:0007669"/>
    <property type="project" value="TreeGrafter"/>
</dbReference>
<protein>
    <recommendedName>
        <fullName evidence="4">Large ribosomal subunit protein uL13</fullName>
    </recommendedName>
</protein>
<dbReference type="HAMAP" id="MF_01366">
    <property type="entry name" value="Ribosomal_uL13"/>
    <property type="match status" value="1"/>
</dbReference>
<dbReference type="SUPFAM" id="SSF52161">
    <property type="entry name" value="Ribosomal protein L13"/>
    <property type="match status" value="1"/>
</dbReference>
<dbReference type="PANTHER" id="PTHR11545">
    <property type="entry name" value="RIBOSOMAL PROTEIN L13"/>
    <property type="match status" value="1"/>
</dbReference>
<proteinExistence type="inferred from homology"/>
<evidence type="ECO:0000256" key="1">
    <source>
        <dbReference type="ARBA" id="ARBA00006227"/>
    </source>
</evidence>
<dbReference type="Gene3D" id="3.90.1180.10">
    <property type="entry name" value="Ribosomal protein L13"/>
    <property type="match status" value="1"/>
</dbReference>
<reference evidence="5 6" key="1">
    <citation type="submission" date="2017-09" db="EMBL/GenBank/DDBJ databases">
        <title>Depth-based differentiation of microbial function through sediment-hosted aquifers and enrichment of novel symbionts in the deep terrestrial subsurface.</title>
        <authorList>
            <person name="Probst A.J."/>
            <person name="Ladd B."/>
            <person name="Jarett J.K."/>
            <person name="Geller-Mcgrath D.E."/>
            <person name="Sieber C.M."/>
            <person name="Emerson J.B."/>
            <person name="Anantharaman K."/>
            <person name="Thomas B.C."/>
            <person name="Malmstrom R."/>
            <person name="Stieglmeier M."/>
            <person name="Klingl A."/>
            <person name="Woyke T."/>
            <person name="Ryan C.M."/>
            <person name="Banfield J.F."/>
        </authorList>
    </citation>
    <scope>NUCLEOTIDE SEQUENCE [LARGE SCALE GENOMIC DNA]</scope>
    <source>
        <strain evidence="5">CG11_big_fil_rev_8_21_14_0_20_35_14</strain>
    </source>
</reference>
<sequence>MEHIIDAKNQKLGRVATRAATFLQGKNKADFESYKPGTDKVIIKNSKLIEVSGRKADDKIYYHHTGFPGGLKKRTYKEIFSKNHKEVIQKAVFGMLPSNKLRSDRMKRLIIKD</sequence>
<dbReference type="GO" id="GO:0005840">
    <property type="term" value="C:ribosome"/>
    <property type="evidence" value="ECO:0007669"/>
    <property type="project" value="UniProtKB-KW"/>
</dbReference>
<dbReference type="CDD" id="cd00392">
    <property type="entry name" value="Ribosomal_L13"/>
    <property type="match status" value="1"/>
</dbReference>
<dbReference type="EMBL" id="PCWO01000032">
    <property type="protein sequence ID" value="PIR04832.1"/>
    <property type="molecule type" value="Genomic_DNA"/>
</dbReference>
<comment type="subunit">
    <text evidence="4">Part of the 50S ribosomal subunit.</text>
</comment>
<dbReference type="GO" id="GO:0003735">
    <property type="term" value="F:structural constituent of ribosome"/>
    <property type="evidence" value="ECO:0007669"/>
    <property type="project" value="InterPro"/>
</dbReference>
<comment type="function">
    <text evidence="4">This protein is one of the early assembly proteins of the 50S ribosomal subunit, although it is not seen to bind rRNA by itself. It is important during the early stages of 50S assembly.</text>
</comment>
<dbReference type="GO" id="GO:1990904">
    <property type="term" value="C:ribonucleoprotein complex"/>
    <property type="evidence" value="ECO:0007669"/>
    <property type="project" value="UniProtKB-KW"/>
</dbReference>
<comment type="caution">
    <text evidence="5">The sequence shown here is derived from an EMBL/GenBank/DDBJ whole genome shotgun (WGS) entry which is preliminary data.</text>
</comment>
<name>A0A2H0N7E7_9BACT</name>
<keyword evidence="3 4" id="KW-0687">Ribonucleoprotein</keyword>
<comment type="similarity">
    <text evidence="1 4">Belongs to the universal ribosomal protein uL13 family.</text>
</comment>
<evidence type="ECO:0000313" key="5">
    <source>
        <dbReference type="EMBL" id="PIR04832.1"/>
    </source>
</evidence>
<dbReference type="Proteomes" id="UP000229893">
    <property type="component" value="Unassembled WGS sequence"/>
</dbReference>
<dbReference type="InterPro" id="IPR005822">
    <property type="entry name" value="Ribosomal_uL13"/>
</dbReference>
<evidence type="ECO:0000256" key="4">
    <source>
        <dbReference type="HAMAP-Rule" id="MF_01366"/>
    </source>
</evidence>
<dbReference type="PIRSF" id="PIRSF002181">
    <property type="entry name" value="Ribosomal_L13"/>
    <property type="match status" value="1"/>
</dbReference>
<evidence type="ECO:0000256" key="3">
    <source>
        <dbReference type="ARBA" id="ARBA00023274"/>
    </source>
</evidence>
<evidence type="ECO:0000313" key="6">
    <source>
        <dbReference type="Proteomes" id="UP000229893"/>
    </source>
</evidence>
<dbReference type="InterPro" id="IPR005823">
    <property type="entry name" value="Ribosomal_uL13_bac-type"/>
</dbReference>
<dbReference type="InterPro" id="IPR036899">
    <property type="entry name" value="Ribosomal_uL13_sf"/>
</dbReference>
<organism evidence="5 6">
    <name type="scientific">Candidatus Liptonbacteria bacterium CG11_big_fil_rev_8_21_14_0_20_35_14</name>
    <dbReference type="NCBI Taxonomy" id="1974634"/>
    <lineage>
        <taxon>Bacteria</taxon>
        <taxon>Candidatus Liptoniibacteriota</taxon>
    </lineage>
</organism>
<dbReference type="GO" id="GO:0006412">
    <property type="term" value="P:translation"/>
    <property type="evidence" value="ECO:0007669"/>
    <property type="project" value="UniProtKB-UniRule"/>
</dbReference>
<dbReference type="GO" id="GO:0003729">
    <property type="term" value="F:mRNA binding"/>
    <property type="evidence" value="ECO:0007669"/>
    <property type="project" value="TreeGrafter"/>
</dbReference>
<accession>A0A2H0N7E7</accession>
<dbReference type="AlphaFoldDB" id="A0A2H0N7E7"/>
<evidence type="ECO:0000256" key="2">
    <source>
        <dbReference type="ARBA" id="ARBA00022980"/>
    </source>
</evidence>
<gene>
    <name evidence="4" type="primary">rplM</name>
    <name evidence="5" type="ORF">COV57_02265</name>
</gene>
<dbReference type="PANTHER" id="PTHR11545:SF2">
    <property type="entry name" value="LARGE RIBOSOMAL SUBUNIT PROTEIN UL13M"/>
    <property type="match status" value="1"/>
</dbReference>
<keyword evidence="2 4" id="KW-0689">Ribosomal protein</keyword>